<dbReference type="PANTHER" id="PTHR43366">
    <property type="entry name" value="PYRUVATE SYNTHASE SUBUNIT PORC"/>
    <property type="match status" value="1"/>
</dbReference>
<accession>A0AAU9DZW3</accession>
<dbReference type="Gene3D" id="3.40.920.10">
    <property type="entry name" value="Pyruvate-ferredoxin oxidoreductase, PFOR, domain III"/>
    <property type="match status" value="1"/>
</dbReference>
<evidence type="ECO:0000256" key="1">
    <source>
        <dbReference type="ARBA" id="ARBA00023002"/>
    </source>
</evidence>
<dbReference type="InterPro" id="IPR011894">
    <property type="entry name" value="PorC_KorC"/>
</dbReference>
<dbReference type="RefSeq" id="WP_338536150.1">
    <property type="nucleotide sequence ID" value="NZ_AP028654.1"/>
</dbReference>
<protein>
    <submittedName>
        <fullName evidence="3">Pyruvate synthase subunit PorC</fullName>
    </submittedName>
</protein>
<dbReference type="EMBL" id="AP028654">
    <property type="protein sequence ID" value="BEP27781.1"/>
    <property type="molecule type" value="Genomic_DNA"/>
</dbReference>
<feature type="domain" description="Pyruvate/ketoisovalerate oxidoreductase catalytic" evidence="2">
    <location>
        <begin position="10"/>
        <end position="173"/>
    </location>
</feature>
<dbReference type="InterPro" id="IPR002869">
    <property type="entry name" value="Pyrv_flavodox_OxRed_cen"/>
</dbReference>
<dbReference type="NCBIfam" id="TIGR02175">
    <property type="entry name" value="PorC_KorC"/>
    <property type="match status" value="1"/>
</dbReference>
<proteinExistence type="predicted"/>
<sequence>MYEVRWHGRGGQGSFTIAKILGMAASVYEGKYAQAFPSFGPERRGAPVLGFTRIDEKKITDRSEIEKCDFAVILDESLWGDSVINGLKENAIIIINTDNVEKYKSKINNKIIGIDATKLALETLGMPITNTAMMGALIGVSSMISPENCKKAIDKTLKPKIAEKNKLLFDQAYKIAKESYNE</sequence>
<dbReference type="KEGG" id="hprf:HLPR_01120"/>
<evidence type="ECO:0000259" key="2">
    <source>
        <dbReference type="Pfam" id="PF01558"/>
    </source>
</evidence>
<gene>
    <name evidence="3" type="primary">porC</name>
    <name evidence="3" type="ORF">HLPR_01120</name>
</gene>
<reference evidence="3 4" key="1">
    <citation type="submission" date="2023-08" db="EMBL/GenBank/DDBJ databases">
        <title>Helicovermis profunda gen. nov., sp. nov., a novel mesophilic, fermentative bacterium within the Bacillota from a deep-sea hydrothermal vent chimney.</title>
        <authorList>
            <person name="Miyazaki U."/>
            <person name="Mizutani D."/>
            <person name="Hashimoto Y."/>
            <person name="Tame A."/>
            <person name="Sawayama S."/>
            <person name="Miyazaki J."/>
            <person name="Takai K."/>
            <person name="Nakagawa S."/>
        </authorList>
    </citation>
    <scope>NUCLEOTIDE SEQUENCE [LARGE SCALE GENOMIC DNA]</scope>
    <source>
        <strain evidence="3 4">S502</strain>
    </source>
</reference>
<organism evidence="3 4">
    <name type="scientific">Helicovermis profundi</name>
    <dbReference type="NCBI Taxonomy" id="3065157"/>
    <lineage>
        <taxon>Bacteria</taxon>
        <taxon>Bacillati</taxon>
        <taxon>Bacillota</taxon>
        <taxon>Clostridia</taxon>
        <taxon>Helicovermis</taxon>
    </lineage>
</organism>
<dbReference type="PANTHER" id="PTHR43366:SF1">
    <property type="entry name" value="PYRUVATE SYNTHASE SUBUNIT PORC"/>
    <property type="match status" value="1"/>
</dbReference>
<dbReference type="SUPFAM" id="SSF53323">
    <property type="entry name" value="Pyruvate-ferredoxin oxidoreductase, PFOR, domain III"/>
    <property type="match status" value="1"/>
</dbReference>
<evidence type="ECO:0000313" key="4">
    <source>
        <dbReference type="Proteomes" id="UP001321786"/>
    </source>
</evidence>
<dbReference type="GO" id="GO:0016625">
    <property type="term" value="F:oxidoreductase activity, acting on the aldehyde or oxo group of donors, iron-sulfur protein as acceptor"/>
    <property type="evidence" value="ECO:0007669"/>
    <property type="project" value="InterPro"/>
</dbReference>
<keyword evidence="4" id="KW-1185">Reference proteome</keyword>
<keyword evidence="3" id="KW-0670">Pyruvate</keyword>
<keyword evidence="1" id="KW-0560">Oxidoreductase</keyword>
<dbReference type="Pfam" id="PF01558">
    <property type="entry name" value="POR"/>
    <property type="match status" value="1"/>
</dbReference>
<evidence type="ECO:0000313" key="3">
    <source>
        <dbReference type="EMBL" id="BEP27781.1"/>
    </source>
</evidence>
<dbReference type="Proteomes" id="UP001321786">
    <property type="component" value="Chromosome"/>
</dbReference>
<dbReference type="InterPro" id="IPR019752">
    <property type="entry name" value="Pyrv/ketoisovalerate_OxRed_cat"/>
</dbReference>
<name>A0AAU9DZW3_9FIRM</name>
<dbReference type="AlphaFoldDB" id="A0AAU9DZW3"/>
<dbReference type="InterPro" id="IPR051626">
    <property type="entry name" value="Oxidoreductase_gamma_subunit"/>
</dbReference>